<keyword evidence="1" id="KW-0812">Transmembrane</keyword>
<organism evidence="2 3">
    <name type="scientific">Seleniivibrio woodruffii</name>
    <dbReference type="NCBI Taxonomy" id="1078050"/>
    <lineage>
        <taxon>Bacteria</taxon>
        <taxon>Pseudomonadati</taxon>
        <taxon>Deferribacterota</taxon>
        <taxon>Deferribacteres</taxon>
        <taxon>Deferribacterales</taxon>
        <taxon>Geovibrionaceae</taxon>
        <taxon>Seleniivibrio</taxon>
    </lineage>
</organism>
<name>A0A4R1K7Z1_9BACT</name>
<feature type="transmembrane region" description="Helical" evidence="1">
    <location>
        <begin position="38"/>
        <end position="57"/>
    </location>
</feature>
<dbReference type="AlphaFoldDB" id="A0A4R1K7Z1"/>
<feature type="transmembrane region" description="Helical" evidence="1">
    <location>
        <begin position="6"/>
        <end position="26"/>
    </location>
</feature>
<evidence type="ECO:0000313" key="2">
    <source>
        <dbReference type="EMBL" id="TCK60406.1"/>
    </source>
</evidence>
<reference evidence="2 3" key="1">
    <citation type="submission" date="2019-03" db="EMBL/GenBank/DDBJ databases">
        <title>Genomic Encyclopedia of Type Strains, Phase IV (KMG-IV): sequencing the most valuable type-strain genomes for metagenomic binning, comparative biology and taxonomic classification.</title>
        <authorList>
            <person name="Goeker M."/>
        </authorList>
    </citation>
    <scope>NUCLEOTIDE SEQUENCE [LARGE SCALE GENOMIC DNA]</scope>
    <source>
        <strain evidence="2 3">DSM 24984</strain>
    </source>
</reference>
<comment type="caution">
    <text evidence="2">The sequence shown here is derived from an EMBL/GenBank/DDBJ whole genome shotgun (WGS) entry which is preliminary data.</text>
</comment>
<keyword evidence="1" id="KW-1133">Transmembrane helix</keyword>
<dbReference type="Proteomes" id="UP000294614">
    <property type="component" value="Unassembled WGS sequence"/>
</dbReference>
<evidence type="ECO:0000313" key="3">
    <source>
        <dbReference type="Proteomes" id="UP000294614"/>
    </source>
</evidence>
<protein>
    <submittedName>
        <fullName evidence="2">Putative membrane protein</fullName>
    </submittedName>
</protein>
<dbReference type="Pfam" id="PF05437">
    <property type="entry name" value="AzlD"/>
    <property type="match status" value="1"/>
</dbReference>
<dbReference type="InterPro" id="IPR008407">
    <property type="entry name" value="Brnchd-chn_aa_trnsp_AzlD"/>
</dbReference>
<dbReference type="EMBL" id="SMGG01000004">
    <property type="protein sequence ID" value="TCK60406.1"/>
    <property type="molecule type" value="Genomic_DNA"/>
</dbReference>
<keyword evidence="1" id="KW-0472">Membrane</keyword>
<accession>A0A4R1K7Z1</accession>
<sequence length="98" mass="10469">MDRISFLTILGMGAATYLTRILGFYIAGKLTLTPRFRYALQSIPIAILISIAAPSIIKGTVAEILSAMVVIGAAATGRGLLFCLAVGILAVNFFRFIF</sequence>
<proteinExistence type="predicted"/>
<feature type="transmembrane region" description="Helical" evidence="1">
    <location>
        <begin position="69"/>
        <end position="94"/>
    </location>
</feature>
<dbReference type="OrthoDB" id="8020840at2"/>
<dbReference type="RefSeq" id="WP_132873092.1">
    <property type="nucleotide sequence ID" value="NZ_JAJUHT010000007.1"/>
</dbReference>
<evidence type="ECO:0000256" key="1">
    <source>
        <dbReference type="SAM" id="Phobius"/>
    </source>
</evidence>
<gene>
    <name evidence="2" type="ORF">C8D98_1279</name>
</gene>
<keyword evidence="3" id="KW-1185">Reference proteome</keyword>